<dbReference type="RefSeq" id="WP_310827880.1">
    <property type="nucleotide sequence ID" value="NZ_JAQGEC010000068.1"/>
</dbReference>
<sequence>LPNPQTSGDNGRAAIKRYPDAALAIFRSIRKLKDDGLDTAAIRDVLYSQTPDEIWETLIHAAPPLEVSQLEFSGESAEPIASVEETADEAATAESLEAAVLRRARVRLPGALIHSFTHSLIH</sequence>
<gene>
    <name evidence="1" type="ORF">O7047_22290</name>
</gene>
<dbReference type="Proteomes" id="UP001248822">
    <property type="component" value="Unassembled WGS sequence"/>
</dbReference>
<dbReference type="EMBL" id="JAQGEC010000068">
    <property type="protein sequence ID" value="MDR9892936.1"/>
    <property type="molecule type" value="Genomic_DNA"/>
</dbReference>
<proteinExistence type="predicted"/>
<comment type="caution">
    <text evidence="1">The sequence shown here is derived from an EMBL/GenBank/DDBJ whole genome shotgun (WGS) entry which is preliminary data.</text>
</comment>
<reference evidence="1" key="1">
    <citation type="submission" date="2022-12" db="EMBL/GenBank/DDBJ databases">
        <title>NDM-1 containing novel ST 2018 Pseudenterobacter timonensis.</title>
        <authorList>
            <person name="Halder G."/>
            <person name="Mandal S."/>
            <person name="Dutta S."/>
        </authorList>
    </citation>
    <scope>NUCLEOTIDE SEQUENCE</scope>
    <source>
        <strain evidence="1">CNCI147</strain>
    </source>
</reference>
<evidence type="ECO:0000313" key="1">
    <source>
        <dbReference type="EMBL" id="MDR9892936.1"/>
    </source>
</evidence>
<feature type="non-terminal residue" evidence="1">
    <location>
        <position position="1"/>
    </location>
</feature>
<protein>
    <submittedName>
        <fullName evidence="1">Uncharacterized protein</fullName>
    </submittedName>
</protein>
<accession>A0AAE4DSH3</accession>
<name>A0AAE4DSH3_9ENTR</name>
<evidence type="ECO:0000313" key="2">
    <source>
        <dbReference type="Proteomes" id="UP001248822"/>
    </source>
</evidence>
<dbReference type="AlphaFoldDB" id="A0AAE4DSH3"/>
<organism evidence="1 2">
    <name type="scientific">Pseudenterobacter timonensis</name>
    <dbReference type="NCBI Taxonomy" id="1755099"/>
    <lineage>
        <taxon>Bacteria</taxon>
        <taxon>Pseudomonadati</taxon>
        <taxon>Pseudomonadota</taxon>
        <taxon>Gammaproteobacteria</taxon>
        <taxon>Enterobacterales</taxon>
        <taxon>Enterobacteriaceae</taxon>
        <taxon>Pseudenterobacter</taxon>
    </lineage>
</organism>